<comment type="caution">
    <text evidence="2">The sequence shown here is derived from an EMBL/GenBank/DDBJ whole genome shotgun (WGS) entry which is preliminary data.</text>
</comment>
<dbReference type="InterPro" id="IPR035412">
    <property type="entry name" value="Terminase_L_N"/>
</dbReference>
<dbReference type="Proteomes" id="UP000053433">
    <property type="component" value="Unassembled WGS sequence"/>
</dbReference>
<dbReference type="Gene3D" id="3.30.420.280">
    <property type="match status" value="1"/>
</dbReference>
<proteinExistence type="predicted"/>
<accession>A0A0W7TNM4</accession>
<feature type="domain" description="Phage terminase large subunit N-terminal" evidence="1">
    <location>
        <begin position="22"/>
        <end position="214"/>
    </location>
</feature>
<sequence length="459" mass="52505">MEYWKAKHKTDCFFLKARTRFVAYGGARGGGKSWAVRKKSAGLALSYNGISILILRRTFPELRENHILPMIADLMGIARYRDMDKSFTFPNGSRIVFGYCDSEADVLQYQGQEYDVIFMDEATQFTEFQFTTLTACLRGANDFPKRFYLTCNPGGVGHTWVKRLFIDKQYKASERPEDYLFIAANVYDNHALMEHDPDYVRMLENLPEEQRKAWLLGQWDIFEGQYFAEFDRNVHVCRPHGIPAHWRRYVTLDYGMDMLAALWVAVDEQGRAVVYKELYEGRDNGKGANKQGHIISEAARRMLEVNGDDDIYTWLAPPDLWNRRQDTGKSAAEIFFENGVALTKTGNDRVAGWLAVREFLALRPDEQGGTSPGLRIFDTCANLIRTLPALRHDEKKPEDVANEPHELTHAPDALRGFCTYWSTASQAPKKQTHDIMRDDFSIKKPTAGPLGQGGKYHVI</sequence>
<evidence type="ECO:0000313" key="3">
    <source>
        <dbReference type="Proteomes" id="UP000053433"/>
    </source>
</evidence>
<dbReference type="Pfam" id="PF04466">
    <property type="entry name" value="Terminase_3"/>
    <property type="match status" value="1"/>
</dbReference>
<evidence type="ECO:0000259" key="1">
    <source>
        <dbReference type="Pfam" id="PF04466"/>
    </source>
</evidence>
<gene>
    <name evidence="2" type="ORF">ASJ35_14095</name>
</gene>
<name>A0A0W7TNM4_9FIRM</name>
<evidence type="ECO:0000313" key="2">
    <source>
        <dbReference type="EMBL" id="KUE75327.1"/>
    </source>
</evidence>
<protein>
    <recommendedName>
        <fullName evidence="1">Phage terminase large subunit N-terminal domain-containing protein</fullName>
    </recommendedName>
</protein>
<dbReference type="InterPro" id="IPR027417">
    <property type="entry name" value="P-loop_NTPase"/>
</dbReference>
<organism evidence="2 3">
    <name type="scientific">Ruthenibacterium lactatiformans</name>
    <dbReference type="NCBI Taxonomy" id="1550024"/>
    <lineage>
        <taxon>Bacteria</taxon>
        <taxon>Bacillati</taxon>
        <taxon>Bacillota</taxon>
        <taxon>Clostridia</taxon>
        <taxon>Eubacteriales</taxon>
        <taxon>Oscillospiraceae</taxon>
        <taxon>Ruthenibacterium</taxon>
    </lineage>
</organism>
<dbReference type="Gene3D" id="3.40.50.300">
    <property type="entry name" value="P-loop containing nucleotide triphosphate hydrolases"/>
    <property type="match status" value="1"/>
</dbReference>
<reference evidence="2 3" key="1">
    <citation type="submission" date="2015-10" db="EMBL/GenBank/DDBJ databases">
        <title>A novel member of the family Ruminococcaceae isolated from human faeces.</title>
        <authorList>
            <person name="Shkoporov A.N."/>
            <person name="Chaplin A.V."/>
            <person name="Motuzova O.V."/>
            <person name="Kafarskaia L.I."/>
            <person name="Efimov B.A."/>
        </authorList>
    </citation>
    <scope>NUCLEOTIDE SEQUENCE [LARGE SCALE GENOMIC DNA]</scope>
    <source>
        <strain evidence="2 3">668</strain>
    </source>
</reference>
<dbReference type="EMBL" id="LMUA01000023">
    <property type="protein sequence ID" value="KUE75327.1"/>
    <property type="molecule type" value="Genomic_DNA"/>
</dbReference>
<dbReference type="AlphaFoldDB" id="A0A0W7TNM4"/>